<protein>
    <submittedName>
        <fullName evidence="2">Uncharacterized protein</fullName>
    </submittedName>
</protein>
<feature type="compositionally biased region" description="Basic and acidic residues" evidence="1">
    <location>
        <begin position="8"/>
        <end position="20"/>
    </location>
</feature>
<proteinExistence type="predicted"/>
<reference evidence="2" key="2">
    <citation type="journal article" date="2015" name="Data Brief">
        <title>Shoot transcriptome of the giant reed, Arundo donax.</title>
        <authorList>
            <person name="Barrero R.A."/>
            <person name="Guerrero F.D."/>
            <person name="Moolhuijzen P."/>
            <person name="Goolsby J.A."/>
            <person name="Tidwell J."/>
            <person name="Bellgard S.E."/>
            <person name="Bellgard M.I."/>
        </authorList>
    </citation>
    <scope>NUCLEOTIDE SEQUENCE</scope>
    <source>
        <tissue evidence="2">Shoot tissue taken approximately 20 cm above the soil surface</tissue>
    </source>
</reference>
<evidence type="ECO:0000313" key="2">
    <source>
        <dbReference type="EMBL" id="JAD81396.1"/>
    </source>
</evidence>
<name>A0A0A9D0L0_ARUDO</name>
<sequence>MGPVAQHPAREAHLEPHGDDEQLLVQGEGERVPAAQGRDRAGVRAPDAAGQPDGRMDGAAEAPGDRGGRRTGAQAQHVHALPEHQRRQAVHHVRGAQARVAGVGVDRGARPRLRLHKFPQGPPGRRRQHPHQRRHRLHRGVRRHPLRQGQGAPRHLPHRRAHHHRHRLQLRQLRPRRVRPLPPRPHPRGHQGPRARRALQPARQGPLPPRQQEGAVPRRSLVPLRAAVVRPGARPSHWQAHLRVRQH</sequence>
<accession>A0A0A9D0L0</accession>
<organism evidence="2">
    <name type="scientific">Arundo donax</name>
    <name type="common">Giant reed</name>
    <name type="synonym">Donax arundinaceus</name>
    <dbReference type="NCBI Taxonomy" id="35708"/>
    <lineage>
        <taxon>Eukaryota</taxon>
        <taxon>Viridiplantae</taxon>
        <taxon>Streptophyta</taxon>
        <taxon>Embryophyta</taxon>
        <taxon>Tracheophyta</taxon>
        <taxon>Spermatophyta</taxon>
        <taxon>Magnoliopsida</taxon>
        <taxon>Liliopsida</taxon>
        <taxon>Poales</taxon>
        <taxon>Poaceae</taxon>
        <taxon>PACMAD clade</taxon>
        <taxon>Arundinoideae</taxon>
        <taxon>Arundineae</taxon>
        <taxon>Arundo</taxon>
    </lineage>
</organism>
<evidence type="ECO:0000256" key="1">
    <source>
        <dbReference type="SAM" id="MobiDB-lite"/>
    </source>
</evidence>
<dbReference type="AlphaFoldDB" id="A0A0A9D0L0"/>
<feature type="compositionally biased region" description="Basic residues" evidence="1">
    <location>
        <begin position="155"/>
        <end position="197"/>
    </location>
</feature>
<feature type="region of interest" description="Disordered" evidence="1">
    <location>
        <begin position="106"/>
        <end position="219"/>
    </location>
</feature>
<feature type="compositionally biased region" description="Basic and acidic residues" evidence="1">
    <location>
        <begin position="54"/>
        <end position="68"/>
    </location>
</feature>
<reference evidence="2" key="1">
    <citation type="submission" date="2014-09" db="EMBL/GenBank/DDBJ databases">
        <authorList>
            <person name="Magalhaes I.L.F."/>
            <person name="Oliveira U."/>
            <person name="Santos F.R."/>
            <person name="Vidigal T.H.D.A."/>
            <person name="Brescovit A.D."/>
            <person name="Santos A.J."/>
        </authorList>
    </citation>
    <scope>NUCLEOTIDE SEQUENCE</scope>
    <source>
        <tissue evidence="2">Shoot tissue taken approximately 20 cm above the soil surface</tissue>
    </source>
</reference>
<dbReference type="EMBL" id="GBRH01216499">
    <property type="protein sequence ID" value="JAD81396.1"/>
    <property type="molecule type" value="Transcribed_RNA"/>
</dbReference>
<feature type="compositionally biased region" description="Basic residues" evidence="1">
    <location>
        <begin position="124"/>
        <end position="146"/>
    </location>
</feature>
<feature type="region of interest" description="Disordered" evidence="1">
    <location>
        <begin position="1"/>
        <end position="74"/>
    </location>
</feature>